<organism evidence="10 11">
    <name type="scientific">Acetobacter estunensis</name>
    <dbReference type="NCBI Taxonomy" id="104097"/>
    <lineage>
        <taxon>Bacteria</taxon>
        <taxon>Pseudomonadati</taxon>
        <taxon>Pseudomonadota</taxon>
        <taxon>Alphaproteobacteria</taxon>
        <taxon>Acetobacterales</taxon>
        <taxon>Acetobacteraceae</taxon>
        <taxon>Acetobacter</taxon>
    </lineage>
</organism>
<keyword evidence="3 8" id="KW-0547">Nucleotide-binding</keyword>
<dbReference type="AlphaFoldDB" id="A0A967EAS8"/>
<keyword evidence="2 8" id="KW-0808">Transferase</keyword>
<gene>
    <name evidence="8" type="primary">cmk</name>
    <name evidence="10" type="ORF">GOB87_01745</name>
</gene>
<keyword evidence="11" id="KW-1185">Reference proteome</keyword>
<keyword evidence="5 8" id="KW-0067">ATP-binding</keyword>
<dbReference type="GO" id="GO:0036431">
    <property type="term" value="F:dCMP kinase activity"/>
    <property type="evidence" value="ECO:0007669"/>
    <property type="project" value="InterPro"/>
</dbReference>
<keyword evidence="4 8" id="KW-0418">Kinase</keyword>
<dbReference type="InterPro" id="IPR027417">
    <property type="entry name" value="P-loop_NTPase"/>
</dbReference>
<evidence type="ECO:0000313" key="10">
    <source>
        <dbReference type="EMBL" id="NHO52688.1"/>
    </source>
</evidence>
<reference evidence="10" key="1">
    <citation type="submission" date="2019-11" db="EMBL/GenBank/DDBJ databases">
        <title>Description of new Acetobacter species.</title>
        <authorList>
            <person name="Cleenwerck I."/>
            <person name="Sombolestani A.S."/>
        </authorList>
    </citation>
    <scope>NUCLEOTIDE SEQUENCE</scope>
    <source>
        <strain evidence="10">LMG 1626</strain>
    </source>
</reference>
<dbReference type="InterPro" id="IPR011994">
    <property type="entry name" value="Cytidylate_kinase_dom"/>
</dbReference>
<feature type="binding site" evidence="8">
    <location>
        <begin position="12"/>
        <end position="20"/>
    </location>
    <ligand>
        <name>ATP</name>
        <dbReference type="ChEBI" id="CHEBI:30616"/>
    </ligand>
</feature>
<evidence type="ECO:0000259" key="9">
    <source>
        <dbReference type="Pfam" id="PF02224"/>
    </source>
</evidence>
<comment type="catalytic activity">
    <reaction evidence="6 8">
        <text>dCMP + ATP = dCDP + ADP</text>
        <dbReference type="Rhea" id="RHEA:25094"/>
        <dbReference type="ChEBI" id="CHEBI:30616"/>
        <dbReference type="ChEBI" id="CHEBI:57566"/>
        <dbReference type="ChEBI" id="CHEBI:58593"/>
        <dbReference type="ChEBI" id="CHEBI:456216"/>
        <dbReference type="EC" id="2.7.4.25"/>
    </reaction>
</comment>
<dbReference type="CDD" id="cd02020">
    <property type="entry name" value="CMPK"/>
    <property type="match status" value="1"/>
</dbReference>
<dbReference type="EC" id="2.7.4.25" evidence="8"/>
<dbReference type="Proteomes" id="UP000597459">
    <property type="component" value="Unassembled WGS sequence"/>
</dbReference>
<dbReference type="InterPro" id="IPR003136">
    <property type="entry name" value="Cytidylate_kin"/>
</dbReference>
<dbReference type="EMBL" id="WOTH01000002">
    <property type="protein sequence ID" value="NHO52688.1"/>
    <property type="molecule type" value="Genomic_DNA"/>
</dbReference>
<evidence type="ECO:0000256" key="7">
    <source>
        <dbReference type="ARBA" id="ARBA00048478"/>
    </source>
</evidence>
<dbReference type="GO" id="GO:0005737">
    <property type="term" value="C:cytoplasm"/>
    <property type="evidence" value="ECO:0007669"/>
    <property type="project" value="UniProtKB-SubCell"/>
</dbReference>
<dbReference type="NCBIfam" id="TIGR00017">
    <property type="entry name" value="cmk"/>
    <property type="match status" value="1"/>
</dbReference>
<feature type="domain" description="Cytidylate kinase" evidence="9">
    <location>
        <begin position="8"/>
        <end position="209"/>
    </location>
</feature>
<evidence type="ECO:0000256" key="5">
    <source>
        <dbReference type="ARBA" id="ARBA00022840"/>
    </source>
</evidence>
<evidence type="ECO:0000256" key="3">
    <source>
        <dbReference type="ARBA" id="ARBA00022741"/>
    </source>
</evidence>
<keyword evidence="8" id="KW-0963">Cytoplasm</keyword>
<dbReference type="SUPFAM" id="SSF52540">
    <property type="entry name" value="P-loop containing nucleoside triphosphate hydrolases"/>
    <property type="match status" value="1"/>
</dbReference>
<name>A0A967EAS8_9PROT</name>
<evidence type="ECO:0000256" key="2">
    <source>
        <dbReference type="ARBA" id="ARBA00022679"/>
    </source>
</evidence>
<dbReference type="RefSeq" id="WP_166312817.1">
    <property type="nucleotide sequence ID" value="NZ_WOTH01000002.1"/>
</dbReference>
<evidence type="ECO:0000256" key="1">
    <source>
        <dbReference type="ARBA" id="ARBA00009427"/>
    </source>
</evidence>
<sequence>MTRSAPVIAVDGPAAAGKGTLSKRLAEVLGLPHLDTGLLYRAVARRMLDEAVDPACTSGEAVARALVPEDLKRTDLRTPDVDAAASLVARDQGVRQALVDMQRLFARAQGAVLDGRDIGTVIFPDADVKLYITASARTRAVRRYMQNGGSETAPDREAHISEIEQALIARDHADSTRASAPLRMADDAVKIETDALDAAEVLAEALRITKAALERQKA</sequence>
<evidence type="ECO:0000256" key="8">
    <source>
        <dbReference type="HAMAP-Rule" id="MF_00238"/>
    </source>
</evidence>
<comment type="catalytic activity">
    <reaction evidence="7 8">
        <text>CMP + ATP = CDP + ADP</text>
        <dbReference type="Rhea" id="RHEA:11600"/>
        <dbReference type="ChEBI" id="CHEBI:30616"/>
        <dbReference type="ChEBI" id="CHEBI:58069"/>
        <dbReference type="ChEBI" id="CHEBI:60377"/>
        <dbReference type="ChEBI" id="CHEBI:456216"/>
        <dbReference type="EC" id="2.7.4.25"/>
    </reaction>
</comment>
<dbReference type="GO" id="GO:0006220">
    <property type="term" value="P:pyrimidine nucleotide metabolic process"/>
    <property type="evidence" value="ECO:0007669"/>
    <property type="project" value="UniProtKB-UniRule"/>
</dbReference>
<accession>A0A967EAS8</accession>
<dbReference type="Gene3D" id="3.40.50.300">
    <property type="entry name" value="P-loop containing nucleotide triphosphate hydrolases"/>
    <property type="match status" value="1"/>
</dbReference>
<protein>
    <recommendedName>
        <fullName evidence="8">Cytidylate kinase</fullName>
        <shortName evidence="8">CK</shortName>
        <ecNumber evidence="8">2.7.4.25</ecNumber>
    </recommendedName>
    <alternativeName>
        <fullName evidence="8">Cytidine monophosphate kinase</fullName>
        <shortName evidence="8">CMP kinase</shortName>
    </alternativeName>
</protein>
<evidence type="ECO:0000256" key="4">
    <source>
        <dbReference type="ARBA" id="ARBA00022777"/>
    </source>
</evidence>
<comment type="caution">
    <text evidence="10">The sequence shown here is derived from an EMBL/GenBank/DDBJ whole genome shotgun (WGS) entry which is preliminary data.</text>
</comment>
<dbReference type="HAMAP" id="MF_00238">
    <property type="entry name" value="Cytidyl_kinase_type1"/>
    <property type="match status" value="1"/>
</dbReference>
<proteinExistence type="inferred from homology"/>
<dbReference type="GO" id="GO:0005524">
    <property type="term" value="F:ATP binding"/>
    <property type="evidence" value="ECO:0007669"/>
    <property type="project" value="UniProtKB-UniRule"/>
</dbReference>
<dbReference type="Pfam" id="PF02224">
    <property type="entry name" value="Cytidylate_kin"/>
    <property type="match status" value="1"/>
</dbReference>
<evidence type="ECO:0000256" key="6">
    <source>
        <dbReference type="ARBA" id="ARBA00047615"/>
    </source>
</evidence>
<comment type="similarity">
    <text evidence="1 8">Belongs to the cytidylate kinase family. Type 1 subfamily.</text>
</comment>
<comment type="subcellular location">
    <subcellularLocation>
        <location evidence="8">Cytoplasm</location>
    </subcellularLocation>
</comment>
<evidence type="ECO:0000313" key="11">
    <source>
        <dbReference type="Proteomes" id="UP000597459"/>
    </source>
</evidence>